<dbReference type="EMBL" id="JAJEQR010000045">
    <property type="protein sequence ID" value="MCC2231958.1"/>
    <property type="molecule type" value="Genomic_DNA"/>
</dbReference>
<name>A0AAE3EC44_9FIRM</name>
<gene>
    <name evidence="1" type="ORF">LKD81_13290</name>
</gene>
<proteinExistence type="predicted"/>
<organism evidence="1 2">
    <name type="scientific">Hominifimenecus microfluidus</name>
    <dbReference type="NCBI Taxonomy" id="2885348"/>
    <lineage>
        <taxon>Bacteria</taxon>
        <taxon>Bacillati</taxon>
        <taxon>Bacillota</taxon>
        <taxon>Clostridia</taxon>
        <taxon>Lachnospirales</taxon>
        <taxon>Lachnospiraceae</taxon>
        <taxon>Hominifimenecus</taxon>
    </lineage>
</organism>
<dbReference type="RefSeq" id="WP_308454444.1">
    <property type="nucleotide sequence ID" value="NZ_JAJEQR010000045.1"/>
</dbReference>
<protein>
    <submittedName>
        <fullName evidence="1">Uncharacterized protein</fullName>
    </submittedName>
</protein>
<sequence length="72" mass="8403">MEESDARAFLERFTKKELIDAIVSKNDRGRTARSFCWSLYIDKCDNYCRNGTLEEMDQWDELVKAAQAIGFC</sequence>
<reference evidence="1" key="1">
    <citation type="submission" date="2021-10" db="EMBL/GenBank/DDBJ databases">
        <title>Anaerobic single-cell dispensing facilitates the cultivation of human gut bacteria.</title>
        <authorList>
            <person name="Afrizal A."/>
        </authorList>
    </citation>
    <scope>NUCLEOTIDE SEQUENCE</scope>
    <source>
        <strain evidence="1">CLA-AA-H215</strain>
    </source>
</reference>
<evidence type="ECO:0000313" key="1">
    <source>
        <dbReference type="EMBL" id="MCC2231958.1"/>
    </source>
</evidence>
<dbReference type="Proteomes" id="UP001198182">
    <property type="component" value="Unassembled WGS sequence"/>
</dbReference>
<keyword evidence="2" id="KW-1185">Reference proteome</keyword>
<comment type="caution">
    <text evidence="1">The sequence shown here is derived from an EMBL/GenBank/DDBJ whole genome shotgun (WGS) entry which is preliminary data.</text>
</comment>
<evidence type="ECO:0000313" key="2">
    <source>
        <dbReference type="Proteomes" id="UP001198182"/>
    </source>
</evidence>
<dbReference type="AlphaFoldDB" id="A0AAE3EC44"/>
<accession>A0AAE3EC44</accession>